<dbReference type="InterPro" id="IPR000008">
    <property type="entry name" value="C2_dom"/>
</dbReference>
<evidence type="ECO:0000313" key="4">
    <source>
        <dbReference type="Proteomes" id="UP000050790"/>
    </source>
</evidence>
<dbReference type="Pfam" id="PF24656">
    <property type="entry name" value="CEPT76_peptidase"/>
    <property type="match status" value="2"/>
</dbReference>
<dbReference type="InterPro" id="IPR028928">
    <property type="entry name" value="CC2D2AN-C2"/>
</dbReference>
<proteinExistence type="predicted"/>
<organism evidence="4 5">
    <name type="scientific">Schistosoma margrebowiei</name>
    <dbReference type="NCBI Taxonomy" id="48269"/>
    <lineage>
        <taxon>Eukaryota</taxon>
        <taxon>Metazoa</taxon>
        <taxon>Spiralia</taxon>
        <taxon>Lophotrochozoa</taxon>
        <taxon>Platyhelminthes</taxon>
        <taxon>Trematoda</taxon>
        <taxon>Digenea</taxon>
        <taxon>Strigeidida</taxon>
        <taxon>Schistosomatoidea</taxon>
        <taxon>Schistosomatidae</taxon>
        <taxon>Schistosoma</taxon>
    </lineage>
</organism>
<dbReference type="InterPro" id="IPR041510">
    <property type="entry name" value="DUF5523"/>
</dbReference>
<feature type="compositionally biased region" description="Low complexity" evidence="2">
    <location>
        <begin position="132"/>
        <end position="142"/>
    </location>
</feature>
<dbReference type="PANTHER" id="PTHR20837:SF0">
    <property type="entry name" value="COILED-COIL AND C2 DOMAIN-CONTAINING PROTEIN 2A"/>
    <property type="match status" value="1"/>
</dbReference>
<evidence type="ECO:0000313" key="5">
    <source>
        <dbReference type="WBParaSite" id="SMRG1_86190.1"/>
    </source>
</evidence>
<feature type="compositionally biased region" description="Polar residues" evidence="2">
    <location>
        <begin position="79"/>
        <end position="89"/>
    </location>
</feature>
<evidence type="ECO:0000256" key="1">
    <source>
        <dbReference type="SAM" id="Coils"/>
    </source>
</evidence>
<dbReference type="Gene3D" id="2.60.40.150">
    <property type="entry name" value="C2 domain"/>
    <property type="match status" value="1"/>
</dbReference>
<dbReference type="Proteomes" id="UP000050790">
    <property type="component" value="Unassembled WGS sequence"/>
</dbReference>
<keyword evidence="1" id="KW-0175">Coiled coil</keyword>
<dbReference type="InterPro" id="IPR035892">
    <property type="entry name" value="C2_domain_sf"/>
</dbReference>
<sequence length="1855" mass="216017">MDESAKKGQHFSRSDHEEMKVPESSYRTKHKHKSRQFFDYPEDEGTKLAVTQPNNDEPTLLKPPVAKKRKKTSKKPVTIRSSDMATESIKSVPPVEIKQRSIDKRRSLVEEEIKDPVVQKDNQSISTSSPMKYEQSKQFSKSKSYYPLPERMQRLRKSTGLGELSTSPDLSLSDLKGNENFNEITNDEFFTKEWYDNTKQKHTTYDLNSITESHNLTMDELQSKFLRDKHHKRLSKRTQSNIEDQLIEINQENQPLLGIVERTKYDLLVFGRSSYLSNEERIKYESKFLYNPTDIEVPIEMKTGGKLPRYLEDEGYYIGKQPYVAPTNLRRLENRILKEIQMDIYGLKSLNDFHSADIQLINGTSQDQELENKKRLKIQSWFREDGSLDLQPNPLRNIPSRPPLWDEQFNPIPEKLQTVYLHPMSFEMTQNLFNMESKGLTSQNLSTSLSQSKHIGLLNNNNNGNTEYRLHVDIRRVTFDFHPLFSLEHVHVQNLRQIIQAYELTLSRDQVNACIQRINALKRALKKLEEKRNNNASILSQDELLEMDYRIEDYYHEISLMRRARNHAEAYEKGLLTSALRAWKRVKEARQTSGCTNTTVRLKITKQITNVEQDQADWNQELDDIVNEAKHEYDVQFKIEQKRYEEELAIYKKEKKQQDAALRRQRLRESGQIDGDWEDNAELEREDAQCLAQKTKKNPPIIPKSFNAQVIRDETEVNLRKFRRLPNEPKITVSLVDDSTISSNNECPRAEINRRLKLLEYTYFIKLYYNRKLVETSQPQLLTHNFTLNFNWILPIQIRNQPESIVAKLFEKHGWTSHQIAEFHIGLPNYTDIQNTSIQQMNRSSELDLQHLRFIVTTGSSFKLDQSKSNQKQSSLSSSSSTLSSFVGRQPKILLEDLDGTGEKIVCIPITGTLFATTKWISISSSLINDMDIEACIGYPDRSMYPQGSMKRHVTDLQSLIYPTTSYLQPTQLFQSNPLFLNDTSKDDDKQGYSTSILDPNNTMDAKLLNLIQTATGTHLLPNHQLQMTSYPEVLYHTRASGVNYFQLNFLTECFDFCTDDDLDKSKRIRLIQLRQNHVPGFQNIIIPTFAKQIPDEIFDSLNEKKDPDDVHDVLSKGMKAYKQKRKVYLEKIKLEVNQHFQDILNKKSLREIVIEEEIPNILFLLPFFKRLLQPKRPLRPRYEERRRIGAQYVQNSSLELIVTIHGAYNLPNRCTKRIDQSNYRNKTDNINDLLKPFAVIKFQQNKQSTNSSEGRNPSWNTEFRFPFYLPSDNPKLENMKDPIIINIYDQVIFNQTDSNQNESSHYIQHIEHRLIGSTEIPLSTVYLNTKISGKINLSIPLILQGYETINLVKSSIRPMIDILMTLEPSIYPPTPLIDTFISIESLEVQTNLSKWYQKLSKHKFMTERQFKPLVMNSDCQEILMTRFLTPLNPPEEFLPGTKTGFNISESMLRLARYVSLIPYESDIASFPGLVQVWCTCDQFLSMLCGDEEEHAVLLACYFMYIFKYSTMDNSDGETTTIINDKSFNQSVNKSMNSIYLCIGEAIPEGRTVYILTEDYISNKQITNLIGWRLWNPVTGQHYSVHDVNNPLRSVWGLVNSENILANIQPKQEPWELVWDLSSRKHWLPVFNKTILMNNKDDTKSCGITHLPQTIQPEKLIYIHLEQHEVDYIKFELETVLRDALMDWRKTKITRLNYEFMKDFNKMLENLEKNNGAYYDGLNQLLDRISNKYYIYGFPMNFSYMEPDEIIARVKSKGIHELIGNEFITTSNIMDRGQSIQQRSSMMGFSKTTLNSVRDSVFSSKPSLTSLRLLQSDSLNVQFALNVYVKAYPGPVLSIWIYMAALWRRTITELS</sequence>
<feature type="compositionally biased region" description="Basic and acidic residues" evidence="2">
    <location>
        <begin position="1"/>
        <end position="21"/>
    </location>
</feature>
<feature type="region of interest" description="Disordered" evidence="2">
    <location>
        <begin position="119"/>
        <end position="142"/>
    </location>
</feature>
<feature type="compositionally biased region" description="Polar residues" evidence="2">
    <location>
        <begin position="120"/>
        <end position="130"/>
    </location>
</feature>
<dbReference type="CDD" id="cd00030">
    <property type="entry name" value="C2"/>
    <property type="match status" value="1"/>
</dbReference>
<evidence type="ECO:0000259" key="3">
    <source>
        <dbReference type="PROSITE" id="PS50004"/>
    </source>
</evidence>
<feature type="domain" description="C2" evidence="3">
    <location>
        <begin position="1181"/>
        <end position="1336"/>
    </location>
</feature>
<dbReference type="SUPFAM" id="SSF49562">
    <property type="entry name" value="C2 domain (Calcium/lipid-binding domain, CaLB)"/>
    <property type="match status" value="1"/>
</dbReference>
<evidence type="ECO:0000256" key="2">
    <source>
        <dbReference type="SAM" id="MobiDB-lite"/>
    </source>
</evidence>
<feature type="compositionally biased region" description="Basic residues" evidence="2">
    <location>
        <begin position="65"/>
        <end position="74"/>
    </location>
</feature>
<dbReference type="GO" id="GO:0035869">
    <property type="term" value="C:ciliary transition zone"/>
    <property type="evidence" value="ECO:0007669"/>
    <property type="project" value="TreeGrafter"/>
</dbReference>
<dbReference type="InterPro" id="IPR056290">
    <property type="entry name" value="CEPT76/DRC7_peptidase-like_dom"/>
</dbReference>
<protein>
    <recommendedName>
        <fullName evidence="3">C2 domain-containing protein</fullName>
    </recommendedName>
</protein>
<dbReference type="PROSITE" id="PS50004">
    <property type="entry name" value="C2"/>
    <property type="match status" value="1"/>
</dbReference>
<reference evidence="5" key="1">
    <citation type="submission" date="2023-11" db="UniProtKB">
        <authorList>
            <consortium name="WormBaseParasite"/>
        </authorList>
    </citation>
    <scope>IDENTIFICATION</scope>
</reference>
<name>A0AA85AHV3_9TREM</name>
<dbReference type="Pfam" id="PF17661">
    <property type="entry name" value="DUF5523"/>
    <property type="match status" value="1"/>
</dbReference>
<dbReference type="InterPro" id="IPR052434">
    <property type="entry name" value="Tectonic-like_complex_comp"/>
</dbReference>
<dbReference type="PANTHER" id="PTHR20837">
    <property type="entry name" value="CENTROSOMAL PROTEIN-RELATED"/>
    <property type="match status" value="1"/>
</dbReference>
<feature type="region of interest" description="Disordered" evidence="2">
    <location>
        <begin position="1"/>
        <end position="92"/>
    </location>
</feature>
<accession>A0AA85AHV3</accession>
<dbReference type="SMART" id="SM00239">
    <property type="entry name" value="C2"/>
    <property type="match status" value="1"/>
</dbReference>
<feature type="coiled-coil region" evidence="1">
    <location>
        <begin position="608"/>
        <end position="698"/>
    </location>
</feature>
<dbReference type="WBParaSite" id="SMRG1_86190.1">
    <property type="protein sequence ID" value="SMRG1_86190.1"/>
    <property type="gene ID" value="SMRG1_86190"/>
</dbReference>
<dbReference type="Pfam" id="PF00168">
    <property type="entry name" value="C2"/>
    <property type="match status" value="1"/>
</dbReference>
<feature type="coiled-coil region" evidence="1">
    <location>
        <begin position="511"/>
        <end position="541"/>
    </location>
</feature>
<dbReference type="GO" id="GO:1904491">
    <property type="term" value="P:protein localization to ciliary transition zone"/>
    <property type="evidence" value="ECO:0007669"/>
    <property type="project" value="TreeGrafter"/>
</dbReference>
<dbReference type="Pfam" id="PF15625">
    <property type="entry name" value="CC2D2AN-C2"/>
    <property type="match status" value="1"/>
</dbReference>
<dbReference type="GO" id="GO:1905515">
    <property type="term" value="P:non-motile cilium assembly"/>
    <property type="evidence" value="ECO:0007669"/>
    <property type="project" value="TreeGrafter"/>
</dbReference>